<comment type="similarity">
    <text evidence="4">Belongs to the WD repeat PAAF1/RPN14 family.</text>
</comment>
<keyword evidence="3" id="KW-0647">Proteasome</keyword>
<dbReference type="InterPro" id="IPR015943">
    <property type="entry name" value="WD40/YVTN_repeat-like_dom_sf"/>
</dbReference>
<dbReference type="PANTHER" id="PTHR19857:SF19">
    <property type="entry name" value="26S PROTEASOME REGULATORY SUBUNIT RPN14"/>
    <property type="match status" value="1"/>
</dbReference>
<feature type="non-terminal residue" evidence="6">
    <location>
        <position position="1"/>
    </location>
</feature>
<dbReference type="PROSITE" id="PS50082">
    <property type="entry name" value="WD_REPEATS_2"/>
    <property type="match status" value="2"/>
</dbReference>
<dbReference type="Pfam" id="PF00400">
    <property type="entry name" value="WD40"/>
    <property type="match status" value="3"/>
</dbReference>
<dbReference type="PANTHER" id="PTHR19857">
    <property type="entry name" value="MITOCHONDRIAL DIVISION PROTEIN 1-RELATED"/>
    <property type="match status" value="1"/>
</dbReference>
<accession>G3MHB7</accession>
<sequence>DENVRTNGIDDASGRDRIQRKLASLIDRLVGFVCSVLRSAVLRTSCFKSHQEKLIMQVTHIEKPVLSIQCNWNEVLREVNGDAWVTCKYRGQPGIHGKLKRTGCSPDGTPTVSTSDKFKVTGMTKSSINISHTDPNCQTCFMAPTTAFGSIHSKSVACLDVTSGHLGVSASGTSEVRVWDSRTGEVRRDLEGHVWDVYTCRFFPSGVVILSGGADMQLKIWSAETGKCPVTLKGHSAAIHDTCIVDKGRNVISASKDGTARLWDCGQSASLGTLTEIKADCINCCALGPTSVDLGTREEPASEREVATEGKLLIVGSEAGLLRGIAVHARKKAFELKHPSAINCCCFLGQNCFLFGAQDGNVSLIDVRQTREPSISWTNSSSPVLCMLPYKHGYIVGRADGSCSFEALEGAESFCLTGPDCEPVYHVAFDGDSLFTACRDGLIRKYRMPKA</sequence>
<dbReference type="InterPro" id="IPR051179">
    <property type="entry name" value="WD_repeat_multifunction"/>
</dbReference>
<reference evidence="6" key="1">
    <citation type="journal article" date="2011" name="PLoS ONE">
        <title>A deep insight into the sialotranscriptome of the gulf coast tick, Amblyomma maculatum.</title>
        <authorList>
            <person name="Karim S."/>
            <person name="Singh P."/>
            <person name="Ribeiro J.M."/>
        </authorList>
    </citation>
    <scope>NUCLEOTIDE SEQUENCE</scope>
    <source>
        <tissue evidence="6">Salivary gland</tissue>
    </source>
</reference>
<evidence type="ECO:0000313" key="6">
    <source>
        <dbReference type="EMBL" id="AEO32885.1"/>
    </source>
</evidence>
<evidence type="ECO:0000256" key="5">
    <source>
        <dbReference type="PROSITE-ProRule" id="PRU00221"/>
    </source>
</evidence>
<name>G3MHB7_AMBMU</name>
<keyword evidence="2" id="KW-0677">Repeat</keyword>
<evidence type="ECO:0000256" key="2">
    <source>
        <dbReference type="ARBA" id="ARBA00022737"/>
    </source>
</evidence>
<organism evidence="6">
    <name type="scientific">Amblyomma maculatum</name>
    <name type="common">Gulf Coast tick</name>
    <dbReference type="NCBI Taxonomy" id="34609"/>
    <lineage>
        <taxon>Eukaryota</taxon>
        <taxon>Metazoa</taxon>
        <taxon>Ecdysozoa</taxon>
        <taxon>Arthropoda</taxon>
        <taxon>Chelicerata</taxon>
        <taxon>Arachnida</taxon>
        <taxon>Acari</taxon>
        <taxon>Parasitiformes</taxon>
        <taxon>Ixodida</taxon>
        <taxon>Ixodoidea</taxon>
        <taxon>Ixodidae</taxon>
        <taxon>Amblyomminae</taxon>
        <taxon>Amblyomma</taxon>
    </lineage>
</organism>
<dbReference type="Gene3D" id="2.130.10.10">
    <property type="entry name" value="YVTN repeat-like/Quinoprotein amine dehydrogenase"/>
    <property type="match status" value="2"/>
</dbReference>
<dbReference type="InterPro" id="IPR036322">
    <property type="entry name" value="WD40_repeat_dom_sf"/>
</dbReference>
<keyword evidence="1 5" id="KW-0853">WD repeat</keyword>
<evidence type="ECO:0000256" key="1">
    <source>
        <dbReference type="ARBA" id="ARBA00022574"/>
    </source>
</evidence>
<evidence type="ECO:0000256" key="3">
    <source>
        <dbReference type="ARBA" id="ARBA00022942"/>
    </source>
</evidence>
<dbReference type="InterPro" id="IPR001680">
    <property type="entry name" value="WD40_rpt"/>
</dbReference>
<dbReference type="EMBL" id="JO841268">
    <property type="protein sequence ID" value="AEO32885.1"/>
    <property type="molecule type" value="mRNA"/>
</dbReference>
<feature type="repeat" description="WD" evidence="5">
    <location>
        <begin position="190"/>
        <end position="231"/>
    </location>
</feature>
<dbReference type="AlphaFoldDB" id="G3MHB7"/>
<feature type="repeat" description="WD" evidence="5">
    <location>
        <begin position="232"/>
        <end position="264"/>
    </location>
</feature>
<dbReference type="GO" id="GO:0000502">
    <property type="term" value="C:proteasome complex"/>
    <property type="evidence" value="ECO:0007669"/>
    <property type="project" value="UniProtKB-KW"/>
</dbReference>
<dbReference type="PROSITE" id="PS50294">
    <property type="entry name" value="WD_REPEATS_REGION"/>
    <property type="match status" value="2"/>
</dbReference>
<protein>
    <submittedName>
        <fullName evidence="6">Uncharacterized protein</fullName>
    </submittedName>
</protein>
<proteinExistence type="evidence at transcript level"/>
<evidence type="ECO:0000256" key="4">
    <source>
        <dbReference type="ARBA" id="ARBA00038321"/>
    </source>
</evidence>
<dbReference type="SMART" id="SM00320">
    <property type="entry name" value="WD40"/>
    <property type="match status" value="5"/>
</dbReference>
<dbReference type="SUPFAM" id="SSF50978">
    <property type="entry name" value="WD40 repeat-like"/>
    <property type="match status" value="1"/>
</dbReference>